<comment type="caution">
    <text evidence="1">The sequence shown here is derived from an EMBL/GenBank/DDBJ whole genome shotgun (WGS) entry which is preliminary data.</text>
</comment>
<evidence type="ECO:0000313" key="2">
    <source>
        <dbReference type="Proteomes" id="UP000276133"/>
    </source>
</evidence>
<name>A0A3M7QNE9_BRAPC</name>
<dbReference type="EMBL" id="REGN01005653">
    <property type="protein sequence ID" value="RNA12591.1"/>
    <property type="molecule type" value="Genomic_DNA"/>
</dbReference>
<keyword evidence="2" id="KW-1185">Reference proteome</keyword>
<sequence length="83" mass="9271">MFSRVSPSFKILGNLALCTWLEVNFLPVKHFKINFCSSLSFRNRTEVGSLNGLTKLASNGTKLTGSYSSLWKSSLNTHPRSFV</sequence>
<proteinExistence type="predicted"/>
<reference evidence="1 2" key="1">
    <citation type="journal article" date="2018" name="Sci. Rep.">
        <title>Genomic signatures of local adaptation to the degree of environmental predictability in rotifers.</title>
        <authorList>
            <person name="Franch-Gras L."/>
            <person name="Hahn C."/>
            <person name="Garcia-Roger E.M."/>
            <person name="Carmona M.J."/>
            <person name="Serra M."/>
            <person name="Gomez A."/>
        </authorList>
    </citation>
    <scope>NUCLEOTIDE SEQUENCE [LARGE SCALE GENOMIC DNA]</scope>
    <source>
        <strain evidence="1">HYR1</strain>
    </source>
</reference>
<dbReference type="AlphaFoldDB" id="A0A3M7QNE9"/>
<evidence type="ECO:0000313" key="1">
    <source>
        <dbReference type="EMBL" id="RNA12591.1"/>
    </source>
</evidence>
<gene>
    <name evidence="1" type="ORF">BpHYR1_009076</name>
</gene>
<accession>A0A3M7QNE9</accession>
<dbReference type="Proteomes" id="UP000276133">
    <property type="component" value="Unassembled WGS sequence"/>
</dbReference>
<protein>
    <submittedName>
        <fullName evidence="1">Uncharacterized protein</fullName>
    </submittedName>
</protein>
<organism evidence="1 2">
    <name type="scientific">Brachionus plicatilis</name>
    <name type="common">Marine rotifer</name>
    <name type="synonym">Brachionus muelleri</name>
    <dbReference type="NCBI Taxonomy" id="10195"/>
    <lineage>
        <taxon>Eukaryota</taxon>
        <taxon>Metazoa</taxon>
        <taxon>Spiralia</taxon>
        <taxon>Gnathifera</taxon>
        <taxon>Rotifera</taxon>
        <taxon>Eurotatoria</taxon>
        <taxon>Monogononta</taxon>
        <taxon>Pseudotrocha</taxon>
        <taxon>Ploima</taxon>
        <taxon>Brachionidae</taxon>
        <taxon>Brachionus</taxon>
    </lineage>
</organism>